<dbReference type="GO" id="GO:0016811">
    <property type="term" value="F:hydrolase activity, acting on carbon-nitrogen (but not peptide) bonds, in linear amides"/>
    <property type="evidence" value="ECO:0007669"/>
    <property type="project" value="TreeGrafter"/>
</dbReference>
<gene>
    <name evidence="3" type="ORF">CVS29_15485</name>
</gene>
<dbReference type="Gene3D" id="3.40.50.10320">
    <property type="entry name" value="LmbE-like"/>
    <property type="match status" value="1"/>
</dbReference>
<protein>
    <recommendedName>
        <fullName evidence="5">1D-myo-inositol 2-acetamido-2-deoxy-alpha-D-glucopyranoside deacetylase</fullName>
    </recommendedName>
</protein>
<comment type="caution">
    <text evidence="3">The sequence shown here is derived from an EMBL/GenBank/DDBJ whole genome shotgun (WGS) entry which is preliminary data.</text>
</comment>
<dbReference type="AlphaFoldDB" id="A0A2V3DUZ2"/>
<dbReference type="Proteomes" id="UP000246303">
    <property type="component" value="Unassembled WGS sequence"/>
</dbReference>
<dbReference type="PANTHER" id="PTHR12993:SF26">
    <property type="entry name" value="1D-MYO-INOSITOL 2-ACETAMIDO-2-DEOXY-ALPHA-D-GLUCOPYRANOSIDE DEACETYLASE"/>
    <property type="match status" value="1"/>
</dbReference>
<organism evidence="3 4">
    <name type="scientific">Arthrobacter psychrochitiniphilus</name>
    <dbReference type="NCBI Taxonomy" id="291045"/>
    <lineage>
        <taxon>Bacteria</taxon>
        <taxon>Bacillati</taxon>
        <taxon>Actinomycetota</taxon>
        <taxon>Actinomycetes</taxon>
        <taxon>Micrococcales</taxon>
        <taxon>Micrococcaceae</taxon>
        <taxon>Arthrobacter</taxon>
    </lineage>
</organism>
<accession>A0A2V3DUZ2</accession>
<dbReference type="SUPFAM" id="SSF102588">
    <property type="entry name" value="LmbE-like"/>
    <property type="match status" value="1"/>
</dbReference>
<reference evidence="3 4" key="1">
    <citation type="submission" date="2018-05" db="EMBL/GenBank/DDBJ databases">
        <title>Genetic diversity of glacier-inhabiting Cryobacterium bacteria in China and description of Cryobacterium mengkeensis sp. nov. and Arthrobacter glacialis sp. nov.</title>
        <authorList>
            <person name="Liu Q."/>
            <person name="Xin Y.-H."/>
        </authorList>
    </citation>
    <scope>NUCLEOTIDE SEQUENCE [LARGE SCALE GENOMIC DNA]</scope>
    <source>
        <strain evidence="3 4">GP3</strain>
    </source>
</reference>
<evidence type="ECO:0000256" key="2">
    <source>
        <dbReference type="SAM" id="MobiDB-lite"/>
    </source>
</evidence>
<proteinExistence type="predicted"/>
<dbReference type="GO" id="GO:0016137">
    <property type="term" value="P:glycoside metabolic process"/>
    <property type="evidence" value="ECO:0007669"/>
    <property type="project" value="UniProtKB-ARBA"/>
</dbReference>
<feature type="compositionally biased region" description="Low complexity" evidence="2">
    <location>
        <begin position="225"/>
        <end position="245"/>
    </location>
</feature>
<evidence type="ECO:0008006" key="5">
    <source>
        <dbReference type="Google" id="ProtNLM"/>
    </source>
</evidence>
<name>A0A2V3DUZ2_9MICC</name>
<keyword evidence="4" id="KW-1185">Reference proteome</keyword>
<evidence type="ECO:0000313" key="4">
    <source>
        <dbReference type="Proteomes" id="UP000246303"/>
    </source>
</evidence>
<keyword evidence="1" id="KW-0862">Zinc</keyword>
<sequence length="331" mass="34058">MPASAPLSLLPGVGQGSTIMFIHAHPDDETIVTGATMAACSAAGARVVLVTCTRGELGEVIPAELAHLEVDQSEFSLGTHAFEEQALDARGQGEDHDVAALEGDTAPGAGLAQERERELAAALSALGVHEHMWLGQGLTAPATGPVVFRDSGMAWGADGRAMAAPIVLSGSFSREPLEQVAPLLAAAIRSLRPDVVVSYAADGGYGHPDHVRTHQLTMAALREAASPATSSAASSPASPGEGSAGQDELAGWTVPAVYAIVSDRPERPLAAGVPRIAVAGDLGAKTAAMKAHRTQITVAGELFALSDNVWRNIFAIEEFVAVDQTQIYGAP</sequence>
<feature type="region of interest" description="Disordered" evidence="2">
    <location>
        <begin position="225"/>
        <end position="247"/>
    </location>
</feature>
<dbReference type="Pfam" id="PF02585">
    <property type="entry name" value="PIG-L"/>
    <property type="match status" value="1"/>
</dbReference>
<dbReference type="InterPro" id="IPR024078">
    <property type="entry name" value="LmbE-like_dom_sf"/>
</dbReference>
<dbReference type="InterPro" id="IPR003737">
    <property type="entry name" value="GlcNAc_PI_deacetylase-related"/>
</dbReference>
<evidence type="ECO:0000256" key="1">
    <source>
        <dbReference type="ARBA" id="ARBA00022833"/>
    </source>
</evidence>
<dbReference type="PANTHER" id="PTHR12993">
    <property type="entry name" value="N-ACETYLGLUCOSAMINYL-PHOSPHATIDYLINOSITOL DE-N-ACETYLASE-RELATED"/>
    <property type="match status" value="1"/>
</dbReference>
<evidence type="ECO:0000313" key="3">
    <source>
        <dbReference type="EMBL" id="PXA64398.1"/>
    </source>
</evidence>
<dbReference type="EMBL" id="QHLZ01000012">
    <property type="protein sequence ID" value="PXA64398.1"/>
    <property type="molecule type" value="Genomic_DNA"/>
</dbReference>